<gene>
    <name evidence="1" type="ORF">C5167_037189</name>
</gene>
<dbReference type="EMBL" id="CM010715">
    <property type="protein sequence ID" value="RZC44233.1"/>
    <property type="molecule type" value="Genomic_DNA"/>
</dbReference>
<evidence type="ECO:0000313" key="2">
    <source>
        <dbReference type="Proteomes" id="UP000316621"/>
    </source>
</evidence>
<dbReference type="AlphaFoldDB" id="A0A4Y7I5M2"/>
<accession>A0A4Y7I5M2</accession>
<evidence type="ECO:0000313" key="1">
    <source>
        <dbReference type="EMBL" id="RZC44233.1"/>
    </source>
</evidence>
<dbReference type="Gramene" id="RZC44233">
    <property type="protein sequence ID" value="RZC44233"/>
    <property type="gene ID" value="C5167_037189"/>
</dbReference>
<reference evidence="1 2" key="1">
    <citation type="journal article" date="2018" name="Science">
        <title>The opium poppy genome and morphinan production.</title>
        <authorList>
            <person name="Guo L."/>
            <person name="Winzer T."/>
            <person name="Yang X."/>
            <person name="Li Y."/>
            <person name="Ning Z."/>
            <person name="He Z."/>
            <person name="Teodor R."/>
            <person name="Lu Y."/>
            <person name="Bowser T.A."/>
            <person name="Graham I.A."/>
            <person name="Ye K."/>
        </authorList>
    </citation>
    <scope>NUCLEOTIDE SEQUENCE [LARGE SCALE GENOMIC DNA]</scope>
    <source>
        <strain evidence="2">cv. HN1</strain>
        <tissue evidence="1">Leaves</tissue>
    </source>
</reference>
<organism evidence="1 2">
    <name type="scientific">Papaver somniferum</name>
    <name type="common">Opium poppy</name>
    <dbReference type="NCBI Taxonomy" id="3469"/>
    <lineage>
        <taxon>Eukaryota</taxon>
        <taxon>Viridiplantae</taxon>
        <taxon>Streptophyta</taxon>
        <taxon>Embryophyta</taxon>
        <taxon>Tracheophyta</taxon>
        <taxon>Spermatophyta</taxon>
        <taxon>Magnoliopsida</taxon>
        <taxon>Ranunculales</taxon>
        <taxon>Papaveraceae</taxon>
        <taxon>Papaveroideae</taxon>
        <taxon>Papaver</taxon>
    </lineage>
</organism>
<name>A0A4Y7I5M2_PAPSO</name>
<protein>
    <submittedName>
        <fullName evidence="1">Uncharacterized protein</fullName>
    </submittedName>
</protein>
<sequence>MLACTLYNSNEGLQQFISIITSRDFFTSKMSMFDDSRMVSCNCKISKVVDYCVGGIAVLFS</sequence>
<proteinExistence type="predicted"/>
<dbReference type="Proteomes" id="UP000316621">
    <property type="component" value="Chromosome 1"/>
</dbReference>
<keyword evidence="2" id="KW-1185">Reference proteome</keyword>